<keyword evidence="3" id="KW-1185">Reference proteome</keyword>
<accession>K7A401</accession>
<evidence type="ECO:0000256" key="1">
    <source>
        <dbReference type="SAM" id="SignalP"/>
    </source>
</evidence>
<dbReference type="Pfam" id="PF16266">
    <property type="entry name" value="DUF4919"/>
    <property type="match status" value="1"/>
</dbReference>
<comment type="caution">
    <text evidence="2">The sequence shown here is derived from an EMBL/GenBank/DDBJ whole genome shotgun (WGS) entry which is preliminary data.</text>
</comment>
<dbReference type="OrthoDB" id="6322108at2"/>
<dbReference type="EMBL" id="BAEQ01000054">
    <property type="protein sequence ID" value="GAC30215.1"/>
    <property type="molecule type" value="Genomic_DNA"/>
</dbReference>
<dbReference type="PROSITE" id="PS51257">
    <property type="entry name" value="PROKAR_LIPOPROTEIN"/>
    <property type="match status" value="1"/>
</dbReference>
<gene>
    <name evidence="2" type="ORF">GPAL_3367</name>
</gene>
<dbReference type="InterPro" id="IPR032578">
    <property type="entry name" value="DUF4919"/>
</dbReference>
<keyword evidence="1" id="KW-0732">Signal</keyword>
<evidence type="ECO:0000313" key="3">
    <source>
        <dbReference type="Proteomes" id="UP000006251"/>
    </source>
</evidence>
<name>K7A401_9ALTE</name>
<organism evidence="2 3">
    <name type="scientific">Brumicola pallidula DSM 14239 = ACAM 615</name>
    <dbReference type="NCBI Taxonomy" id="1121922"/>
    <lineage>
        <taxon>Bacteria</taxon>
        <taxon>Pseudomonadati</taxon>
        <taxon>Pseudomonadota</taxon>
        <taxon>Gammaproteobacteria</taxon>
        <taxon>Alteromonadales</taxon>
        <taxon>Alteromonadaceae</taxon>
        <taxon>Brumicola</taxon>
    </lineage>
</organism>
<protein>
    <recommendedName>
        <fullName evidence="4">Lipoprotein</fullName>
    </recommendedName>
</protein>
<reference evidence="3" key="1">
    <citation type="journal article" date="2014" name="Environ. Microbiol.">
        <title>Comparative genomics of the marine bacterial genus Glaciecola reveals the high degree of genomic diversity and genomic characteristic for cold adaptation.</title>
        <authorList>
            <person name="Qin Q.L."/>
            <person name="Xie B.B."/>
            <person name="Yu Y."/>
            <person name="Shu Y.L."/>
            <person name="Rong J.C."/>
            <person name="Zhang Y.J."/>
            <person name="Zhao D.L."/>
            <person name="Chen X.L."/>
            <person name="Zhang X.Y."/>
            <person name="Chen B."/>
            <person name="Zhou B.C."/>
            <person name="Zhang Y.Z."/>
        </authorList>
    </citation>
    <scope>NUCLEOTIDE SEQUENCE [LARGE SCALE GENOMIC DNA]</scope>
    <source>
        <strain evidence="3">ACAM 615</strain>
    </source>
</reference>
<dbReference type="AlphaFoldDB" id="K7A401"/>
<sequence>MTKVFFIIILTLVFSGCGSTDATTQSSSPETNNQAVSAKEQQRKAKQHILDYAKSDADYYALVAKFEREEAQASDFDDILRIYPLTKKYSPYGNVEQAQKLVAFASIEEQNWEACLQSTELILEQNYTSITGHYGAMICYFESGQQENGEYHNVILDGFMDAIWRSGDGSTPATAFYITSTNDLYAFVQLNGMIAIGQSLVYFEQRPMNAIKVEDPQTKQESIWYFDVTAQFRRGIFDDIESRR</sequence>
<evidence type="ECO:0000313" key="2">
    <source>
        <dbReference type="EMBL" id="GAC30215.1"/>
    </source>
</evidence>
<feature type="signal peptide" evidence="1">
    <location>
        <begin position="1"/>
        <end position="22"/>
    </location>
</feature>
<proteinExistence type="predicted"/>
<feature type="chain" id="PRO_5003898881" description="Lipoprotein" evidence="1">
    <location>
        <begin position="23"/>
        <end position="244"/>
    </location>
</feature>
<evidence type="ECO:0008006" key="4">
    <source>
        <dbReference type="Google" id="ProtNLM"/>
    </source>
</evidence>
<dbReference type="STRING" id="1121922.GCA_000428905_03598"/>
<dbReference type="Proteomes" id="UP000006251">
    <property type="component" value="Unassembled WGS sequence"/>
</dbReference>